<accession>A0A2T7A306</accession>
<dbReference type="PROSITE" id="PS00079">
    <property type="entry name" value="MULTICOPPER_OXIDASE1"/>
    <property type="match status" value="1"/>
</dbReference>
<evidence type="ECO:0000256" key="2">
    <source>
        <dbReference type="ARBA" id="ARBA00022723"/>
    </source>
</evidence>
<dbReference type="Proteomes" id="UP000244722">
    <property type="component" value="Unassembled WGS sequence"/>
</dbReference>
<evidence type="ECO:0000313" key="9">
    <source>
        <dbReference type="EMBL" id="PUU82108.1"/>
    </source>
</evidence>
<evidence type="ECO:0000259" key="8">
    <source>
        <dbReference type="Pfam" id="PF07732"/>
    </source>
</evidence>
<keyword evidence="5" id="KW-1133">Transmembrane helix</keyword>
<dbReference type="STRING" id="42251.A0A2T7A306"/>
<dbReference type="PANTHER" id="PTHR11709:SF414">
    <property type="entry name" value="ADR239WP"/>
    <property type="match status" value="1"/>
</dbReference>
<dbReference type="CDD" id="cd13857">
    <property type="entry name" value="CuRO_1_Diphenol_Ox"/>
    <property type="match status" value="1"/>
</dbReference>
<keyword evidence="10" id="KW-1185">Reference proteome</keyword>
<feature type="domain" description="Plastocyanin-like" evidence="6">
    <location>
        <begin position="225"/>
        <end position="380"/>
    </location>
</feature>
<dbReference type="PROSITE" id="PS00080">
    <property type="entry name" value="MULTICOPPER_OXIDASE2"/>
    <property type="match status" value="1"/>
</dbReference>
<feature type="transmembrane region" description="Helical" evidence="5">
    <location>
        <begin position="42"/>
        <end position="63"/>
    </location>
</feature>
<dbReference type="InterPro" id="IPR011706">
    <property type="entry name" value="Cu-oxidase_C"/>
</dbReference>
<gene>
    <name evidence="9" type="ORF">B9Z19DRAFT_504688</name>
</gene>
<keyword evidence="4" id="KW-0186">Copper</keyword>
<evidence type="ECO:0000313" key="10">
    <source>
        <dbReference type="Proteomes" id="UP000244722"/>
    </source>
</evidence>
<evidence type="ECO:0000256" key="5">
    <source>
        <dbReference type="SAM" id="Phobius"/>
    </source>
</evidence>
<dbReference type="Pfam" id="PF07731">
    <property type="entry name" value="Cu-oxidase_2"/>
    <property type="match status" value="1"/>
</dbReference>
<dbReference type="OrthoDB" id="2121828at2759"/>
<dbReference type="InterPro" id="IPR011707">
    <property type="entry name" value="Cu-oxidase-like_N"/>
</dbReference>
<evidence type="ECO:0000259" key="7">
    <source>
        <dbReference type="Pfam" id="PF07731"/>
    </source>
</evidence>
<keyword evidence="5" id="KW-0812">Transmembrane</keyword>
<keyword evidence="3" id="KW-0560">Oxidoreductase</keyword>
<keyword evidence="2" id="KW-0479">Metal-binding</keyword>
<dbReference type="Pfam" id="PF07732">
    <property type="entry name" value="Cu-oxidase_3"/>
    <property type="match status" value="1"/>
</dbReference>
<dbReference type="InterPro" id="IPR033138">
    <property type="entry name" value="Cu_oxidase_CS"/>
</dbReference>
<dbReference type="FunFam" id="2.60.40.420:FF:000045">
    <property type="entry name" value="Laccase 2"/>
    <property type="match status" value="1"/>
</dbReference>
<comment type="similarity">
    <text evidence="1">Belongs to the multicopper oxidase family.</text>
</comment>
<dbReference type="CDD" id="cd13910">
    <property type="entry name" value="CuRO_3_MCO_like_4"/>
    <property type="match status" value="1"/>
</dbReference>
<name>A0A2T7A306_TUBBO</name>
<dbReference type="InterPro" id="IPR008972">
    <property type="entry name" value="Cupredoxin"/>
</dbReference>
<dbReference type="GO" id="GO:0016491">
    <property type="term" value="F:oxidoreductase activity"/>
    <property type="evidence" value="ECO:0007669"/>
    <property type="project" value="UniProtKB-KW"/>
</dbReference>
<evidence type="ECO:0000256" key="3">
    <source>
        <dbReference type="ARBA" id="ARBA00023002"/>
    </source>
</evidence>
<reference evidence="9 10" key="1">
    <citation type="submission" date="2017-04" db="EMBL/GenBank/DDBJ databases">
        <title>Draft genome sequence of Tuber borchii Vittad., a whitish edible truffle.</title>
        <authorList>
            <consortium name="DOE Joint Genome Institute"/>
            <person name="Murat C."/>
            <person name="Kuo A."/>
            <person name="Barry K.W."/>
            <person name="Clum A."/>
            <person name="Dockter R.B."/>
            <person name="Fauchery L."/>
            <person name="Iotti M."/>
            <person name="Kohler A."/>
            <person name="Labutti K."/>
            <person name="Lindquist E.A."/>
            <person name="Lipzen A."/>
            <person name="Ohm R.A."/>
            <person name="Wang M."/>
            <person name="Grigoriev I.V."/>
            <person name="Zambonelli A."/>
            <person name="Martin F.M."/>
        </authorList>
    </citation>
    <scope>NUCLEOTIDE SEQUENCE [LARGE SCALE GENOMIC DNA]</scope>
    <source>
        <strain evidence="9 10">Tbo3840</strain>
    </source>
</reference>
<proteinExistence type="inferred from homology"/>
<dbReference type="PANTHER" id="PTHR11709">
    <property type="entry name" value="MULTI-COPPER OXIDASE"/>
    <property type="match status" value="1"/>
</dbReference>
<feature type="domain" description="Plastocyanin-like" evidence="7">
    <location>
        <begin position="446"/>
        <end position="583"/>
    </location>
</feature>
<dbReference type="EMBL" id="NESQ01000034">
    <property type="protein sequence ID" value="PUU82108.1"/>
    <property type="molecule type" value="Genomic_DNA"/>
</dbReference>
<dbReference type="AlphaFoldDB" id="A0A2T7A306"/>
<protein>
    <submittedName>
        <fullName evidence="9">Multicopper oxidase-domain-containing protein</fullName>
    </submittedName>
</protein>
<dbReference type="InterPro" id="IPR002355">
    <property type="entry name" value="Cu_oxidase_Cu_BS"/>
</dbReference>
<sequence>MTVYQKLPTSEGENAAATPRTPRLKRLASVCVLRVLSHTLGLILLAFVLGIFLLGGLPAFGALRGPGFHVEKPFRRDPSDYVLDNGWDVHSTPTTRNYNWTISEIEAAPDGVLRTLIVIDGQFPGPLVECNEGDTIVIDVYNGATNSTSLHWHGQYQNGTNWMDGTTGVTNCPIPPGKSFRYEFTVREQWGTYWYHAHFSTSRIDGLFGPFIIHSPKESIHSDTDRVVMVHDYYHDLSAALLPQYLAPDNENDEPVPDGALINGMGICSTCEPSLGKLATFGLDRDKTHRLRFINVGAFAEFDVEIDQHELSLVEVDGVEVEPYRLHRFRINVAQRYSVILHANQPTDSYWLRARMIAHCFAEIPEDLKPEVLGIVRYTSNEEKPTTKGWGEAMELECKDLNTSEIIPAVSISAPEPDALIYIRSNFEIGAYRLSRGFFNKTSWRPAEVPTLVQAIDGLARANRSFSSEGILPAYDINRQMVYRIDGIKTIDILIDNFDDGNHPFHLHGYKFWVLGQGHGYFDRSTYAALNTTNPLRRDTVTIEAYGWVLIRFVTDNPGMWAFHCHIAWHAEAGMLMQFLTQPATVASWEVPEDVKGFCAHPEDQRGGGIPDEDFYELAKRLSGGE</sequence>
<dbReference type="CDD" id="cd13886">
    <property type="entry name" value="CuRO_2_MCO_like_1"/>
    <property type="match status" value="1"/>
</dbReference>
<dbReference type="SUPFAM" id="SSF49503">
    <property type="entry name" value="Cupredoxins"/>
    <property type="match status" value="3"/>
</dbReference>
<evidence type="ECO:0000256" key="1">
    <source>
        <dbReference type="ARBA" id="ARBA00010609"/>
    </source>
</evidence>
<dbReference type="Pfam" id="PF00394">
    <property type="entry name" value="Cu-oxidase"/>
    <property type="match status" value="1"/>
</dbReference>
<feature type="domain" description="Plastocyanin-like" evidence="8">
    <location>
        <begin position="103"/>
        <end position="217"/>
    </location>
</feature>
<comment type="caution">
    <text evidence="9">The sequence shown here is derived from an EMBL/GenBank/DDBJ whole genome shotgun (WGS) entry which is preliminary data.</text>
</comment>
<keyword evidence="5" id="KW-0472">Membrane</keyword>
<dbReference type="Gene3D" id="2.60.40.420">
    <property type="entry name" value="Cupredoxins - blue copper proteins"/>
    <property type="match status" value="3"/>
</dbReference>
<dbReference type="GO" id="GO:0005507">
    <property type="term" value="F:copper ion binding"/>
    <property type="evidence" value="ECO:0007669"/>
    <property type="project" value="InterPro"/>
</dbReference>
<dbReference type="InterPro" id="IPR045087">
    <property type="entry name" value="Cu-oxidase_fam"/>
</dbReference>
<evidence type="ECO:0000256" key="4">
    <source>
        <dbReference type="ARBA" id="ARBA00023008"/>
    </source>
</evidence>
<dbReference type="InterPro" id="IPR001117">
    <property type="entry name" value="Cu-oxidase_2nd"/>
</dbReference>
<organism evidence="9 10">
    <name type="scientific">Tuber borchii</name>
    <name type="common">White truffle</name>
    <dbReference type="NCBI Taxonomy" id="42251"/>
    <lineage>
        <taxon>Eukaryota</taxon>
        <taxon>Fungi</taxon>
        <taxon>Dikarya</taxon>
        <taxon>Ascomycota</taxon>
        <taxon>Pezizomycotina</taxon>
        <taxon>Pezizomycetes</taxon>
        <taxon>Pezizales</taxon>
        <taxon>Tuberaceae</taxon>
        <taxon>Tuber</taxon>
    </lineage>
</organism>
<evidence type="ECO:0000259" key="6">
    <source>
        <dbReference type="Pfam" id="PF00394"/>
    </source>
</evidence>